<feature type="domain" description="Leucine-binding protein" evidence="3">
    <location>
        <begin position="44"/>
        <end position="379"/>
    </location>
</feature>
<comment type="caution">
    <text evidence="4">The sequence shown here is derived from an EMBL/GenBank/DDBJ whole genome shotgun (WGS) entry which is preliminary data.</text>
</comment>
<evidence type="ECO:0000256" key="2">
    <source>
        <dbReference type="ARBA" id="ARBA00022729"/>
    </source>
</evidence>
<name>A0A7C3Z268_9BACT</name>
<dbReference type="PANTHER" id="PTHR30483:SF6">
    <property type="entry name" value="PERIPLASMIC BINDING PROTEIN OF ABC TRANSPORTER FOR NATURAL AMINO ACIDS"/>
    <property type="match status" value="1"/>
</dbReference>
<evidence type="ECO:0000256" key="1">
    <source>
        <dbReference type="ARBA" id="ARBA00010062"/>
    </source>
</evidence>
<gene>
    <name evidence="4" type="ORF">ENW96_04450</name>
</gene>
<comment type="similarity">
    <text evidence="1">Belongs to the leucine-binding protein family.</text>
</comment>
<accession>A0A7C3Z268</accession>
<dbReference type="CDD" id="cd06347">
    <property type="entry name" value="PBP1_ABC_LivK_ligand_binding-like"/>
    <property type="match status" value="1"/>
</dbReference>
<dbReference type="InterPro" id="IPR028082">
    <property type="entry name" value="Peripla_BP_I"/>
</dbReference>
<proteinExistence type="inferred from homology"/>
<dbReference type="InterPro" id="IPR051010">
    <property type="entry name" value="BCAA_transport"/>
</dbReference>
<keyword evidence="2" id="KW-0732">Signal</keyword>
<dbReference type="InterPro" id="IPR028081">
    <property type="entry name" value="Leu-bd"/>
</dbReference>
<reference evidence="4" key="1">
    <citation type="journal article" date="2020" name="mSystems">
        <title>Genome- and Community-Level Interaction Insights into Carbon Utilization and Element Cycling Functions of Hydrothermarchaeota in Hydrothermal Sediment.</title>
        <authorList>
            <person name="Zhou Z."/>
            <person name="Liu Y."/>
            <person name="Xu W."/>
            <person name="Pan J."/>
            <person name="Luo Z.H."/>
            <person name="Li M."/>
        </authorList>
    </citation>
    <scope>NUCLEOTIDE SEQUENCE [LARGE SCALE GENOMIC DNA]</scope>
    <source>
        <strain evidence="4">SpSt-897</strain>
    </source>
</reference>
<dbReference type="SUPFAM" id="SSF53822">
    <property type="entry name" value="Periplasmic binding protein-like I"/>
    <property type="match status" value="1"/>
</dbReference>
<sequence length="390" mass="42162">MSSGFQHISAIGQEHRVIFLNLGRLVLATLAVWGLLASPAAARITVGCYLPMTGSAAAMGQMVWEGVQIAHQLKPKVLDQEVTLALVDTKSDKMEAANAVSRLIEKNQVSAIIGEVISSDTLAGAPIAERAQIPNISPTATNPLVTQNKQFAFRACFADDLQGKVAARYAWEHLKAKRVAVIIDQAQDYCVGLSLYFMREFKRLGGEIVSMTHIQTGDQDFSAQIAAIKAQQPDLIYAPNYYAEDALLARQLKNLGVQIPILTGDGAQVAELITLGGPAVNGMYFTAPFHRDQAATQLAKDFRQAYEDQHKKELGAFPALGADSYFLLLNAIARADPLDGSKIAQALAETRDFPGVSGTITIGSDHNPIKGVVIIKVENDRFVYQTTITP</sequence>
<dbReference type="Pfam" id="PF13458">
    <property type="entry name" value="Peripla_BP_6"/>
    <property type="match status" value="1"/>
</dbReference>
<dbReference type="EMBL" id="DTMF01000118">
    <property type="protein sequence ID" value="HGF33628.1"/>
    <property type="molecule type" value="Genomic_DNA"/>
</dbReference>
<dbReference type="Gene3D" id="3.40.50.2300">
    <property type="match status" value="2"/>
</dbReference>
<protein>
    <submittedName>
        <fullName evidence="4">ABC transporter substrate-binding protein</fullName>
    </submittedName>
</protein>
<organism evidence="4">
    <name type="scientific">Desulfobacca acetoxidans</name>
    <dbReference type="NCBI Taxonomy" id="60893"/>
    <lineage>
        <taxon>Bacteria</taxon>
        <taxon>Pseudomonadati</taxon>
        <taxon>Thermodesulfobacteriota</taxon>
        <taxon>Desulfobaccia</taxon>
        <taxon>Desulfobaccales</taxon>
        <taxon>Desulfobaccaceae</taxon>
        <taxon>Desulfobacca</taxon>
    </lineage>
</organism>
<evidence type="ECO:0000259" key="3">
    <source>
        <dbReference type="Pfam" id="PF13458"/>
    </source>
</evidence>
<dbReference type="AlphaFoldDB" id="A0A7C3Z268"/>
<evidence type="ECO:0000313" key="4">
    <source>
        <dbReference type="EMBL" id="HGF33628.1"/>
    </source>
</evidence>
<dbReference type="PANTHER" id="PTHR30483">
    <property type="entry name" value="LEUCINE-SPECIFIC-BINDING PROTEIN"/>
    <property type="match status" value="1"/>
</dbReference>